<proteinExistence type="predicted"/>
<gene>
    <name evidence="2" type="ORF">B296_00020448</name>
</gene>
<accession>A0A426YQC3</accession>
<feature type="region of interest" description="Disordered" evidence="1">
    <location>
        <begin position="1"/>
        <end position="30"/>
    </location>
</feature>
<sequence>MVGMASSDEEEGRNATVRIGSNGDAASREEMGYSGNMAAVVGQWLAPMKGVEDGVAAAEEGRKIGGWQYKMAGATRDVDGSSKDDDNDDDDVDGKGSDCKITVGTSRIVALILINRTPWDSIVDGDGKGTVREGSSKEMGAPSTQMGSEQRGKKVTTEGSR</sequence>
<name>A0A426YQC3_ENSVE</name>
<evidence type="ECO:0000313" key="3">
    <source>
        <dbReference type="Proteomes" id="UP000287651"/>
    </source>
</evidence>
<organism evidence="2 3">
    <name type="scientific">Ensete ventricosum</name>
    <name type="common">Abyssinian banana</name>
    <name type="synonym">Musa ensete</name>
    <dbReference type="NCBI Taxonomy" id="4639"/>
    <lineage>
        <taxon>Eukaryota</taxon>
        <taxon>Viridiplantae</taxon>
        <taxon>Streptophyta</taxon>
        <taxon>Embryophyta</taxon>
        <taxon>Tracheophyta</taxon>
        <taxon>Spermatophyta</taxon>
        <taxon>Magnoliopsida</taxon>
        <taxon>Liliopsida</taxon>
        <taxon>Zingiberales</taxon>
        <taxon>Musaceae</taxon>
        <taxon>Ensete</taxon>
    </lineage>
</organism>
<evidence type="ECO:0000256" key="1">
    <source>
        <dbReference type="SAM" id="MobiDB-lite"/>
    </source>
</evidence>
<dbReference type="AlphaFoldDB" id="A0A426YQC3"/>
<dbReference type="EMBL" id="AMZH03010866">
    <property type="protein sequence ID" value="RRT53933.1"/>
    <property type="molecule type" value="Genomic_DNA"/>
</dbReference>
<protein>
    <submittedName>
        <fullName evidence="2">Uncharacterized protein</fullName>
    </submittedName>
</protein>
<comment type="caution">
    <text evidence="2">The sequence shown here is derived from an EMBL/GenBank/DDBJ whole genome shotgun (WGS) entry which is preliminary data.</text>
</comment>
<reference evidence="2 3" key="1">
    <citation type="journal article" date="2014" name="Agronomy (Basel)">
        <title>A Draft Genome Sequence for Ensete ventricosum, the Drought-Tolerant Tree Against Hunger.</title>
        <authorList>
            <person name="Harrison J."/>
            <person name="Moore K.A."/>
            <person name="Paszkiewicz K."/>
            <person name="Jones T."/>
            <person name="Grant M."/>
            <person name="Ambacheew D."/>
            <person name="Muzemil S."/>
            <person name="Studholme D.J."/>
        </authorList>
    </citation>
    <scope>NUCLEOTIDE SEQUENCE [LARGE SCALE GENOMIC DNA]</scope>
</reference>
<evidence type="ECO:0000313" key="2">
    <source>
        <dbReference type="EMBL" id="RRT53933.1"/>
    </source>
</evidence>
<feature type="compositionally biased region" description="Basic and acidic residues" evidence="1">
    <location>
        <begin position="125"/>
        <end position="136"/>
    </location>
</feature>
<feature type="region of interest" description="Disordered" evidence="1">
    <location>
        <begin position="66"/>
        <end position="99"/>
    </location>
</feature>
<feature type="compositionally biased region" description="Basic and acidic residues" evidence="1">
    <location>
        <begin position="150"/>
        <end position="161"/>
    </location>
</feature>
<dbReference type="Proteomes" id="UP000287651">
    <property type="component" value="Unassembled WGS sequence"/>
</dbReference>
<feature type="region of interest" description="Disordered" evidence="1">
    <location>
        <begin position="120"/>
        <end position="161"/>
    </location>
</feature>